<dbReference type="PANTHER" id="PTHR30024:SF47">
    <property type="entry name" value="TAURINE-BINDING PERIPLASMIC PROTEIN"/>
    <property type="match status" value="1"/>
</dbReference>
<evidence type="ECO:0000256" key="3">
    <source>
        <dbReference type="ARBA" id="ARBA00022729"/>
    </source>
</evidence>
<dbReference type="Pfam" id="PF09084">
    <property type="entry name" value="NMT1"/>
    <property type="match status" value="1"/>
</dbReference>
<dbReference type="EMBL" id="AP024202">
    <property type="protein sequence ID" value="BCN92289.1"/>
    <property type="molecule type" value="Genomic_DNA"/>
</dbReference>
<comment type="subcellular location">
    <subcellularLocation>
        <location evidence="1">Periplasm</location>
    </subcellularLocation>
</comment>
<reference evidence="5" key="1">
    <citation type="journal article" date="2022" name="Arch. Microbiol.">
        <title>Thiomicrorhabdus immobilis sp. nov., a mesophilic sulfur-oxidizing bacterium isolated from sediment of a brackish lake in northern Japan.</title>
        <authorList>
            <person name="Kojima H."/>
            <person name="Mochizuki J."/>
            <person name="Kanda M."/>
            <person name="Watanabe T."/>
            <person name="Fukui M."/>
        </authorList>
    </citation>
    <scope>NUCLEOTIDE SEQUENCE</scope>
    <source>
        <strain evidence="5">Am19</strain>
    </source>
</reference>
<evidence type="ECO:0000313" key="5">
    <source>
        <dbReference type="EMBL" id="BCN92289.1"/>
    </source>
</evidence>
<keyword evidence="6" id="KW-1185">Reference proteome</keyword>
<dbReference type="Gene3D" id="3.40.190.10">
    <property type="entry name" value="Periplasmic binding protein-like II"/>
    <property type="match status" value="2"/>
</dbReference>
<sequence length="310" mass="35042">MKLIKFWVIFTALLLLNGCFNPEPAKIAHFSWVGYEMPFISGEVDRYPQVEYIKTQNASHTMQLLKNKQVDAGYLTLDQVLQMRDQGVDLKVVLVSDISAGADIVLAQPGIQTAADIKGKVIGYEKNALSEIILYHFLEKYRLTPADVTLHDIREEDKPKAFQDNEIDIIITYFPYANNLLKMGANELFDSSEIPETILDVLAVRESVFKEKRSAICSSVQIHLKGVDYLKKNYEDSKYQLAQRLNASAQEVEQSLNGITIPSSGANYHLLKEQSGFAELSNNLLQLMQQANMLKNQDDLTNLFSNQCIK</sequence>
<dbReference type="RefSeq" id="WP_237261994.1">
    <property type="nucleotide sequence ID" value="NZ_AP024202.1"/>
</dbReference>
<accession>A0ABM7MAD2</accession>
<dbReference type="PANTHER" id="PTHR30024">
    <property type="entry name" value="ALIPHATIC SULFONATES-BINDING PROTEIN-RELATED"/>
    <property type="match status" value="1"/>
</dbReference>
<dbReference type="Proteomes" id="UP001054820">
    <property type="component" value="Chromosome"/>
</dbReference>
<evidence type="ECO:0000259" key="4">
    <source>
        <dbReference type="Pfam" id="PF09084"/>
    </source>
</evidence>
<dbReference type="SUPFAM" id="SSF53850">
    <property type="entry name" value="Periplasmic binding protein-like II"/>
    <property type="match status" value="1"/>
</dbReference>
<evidence type="ECO:0000313" key="6">
    <source>
        <dbReference type="Proteomes" id="UP001054820"/>
    </source>
</evidence>
<gene>
    <name evidence="5" type="ORF">THMIRHAM_00740</name>
</gene>
<evidence type="ECO:0000256" key="1">
    <source>
        <dbReference type="ARBA" id="ARBA00004418"/>
    </source>
</evidence>
<protein>
    <submittedName>
        <fullName evidence="5">Sulfonate ABC transporter substrate-binding protein</fullName>
    </submittedName>
</protein>
<proteinExistence type="inferred from homology"/>
<name>A0ABM7MAD2_9GAMM</name>
<comment type="similarity">
    <text evidence="2">Belongs to the bacterial solute-binding protein SsuA/TauA family.</text>
</comment>
<feature type="domain" description="SsuA/THI5-like" evidence="4">
    <location>
        <begin position="50"/>
        <end position="233"/>
    </location>
</feature>
<organism evidence="5 6">
    <name type="scientific">Thiomicrorhabdus immobilis</name>
    <dbReference type="NCBI Taxonomy" id="2791037"/>
    <lineage>
        <taxon>Bacteria</taxon>
        <taxon>Pseudomonadati</taxon>
        <taxon>Pseudomonadota</taxon>
        <taxon>Gammaproteobacteria</taxon>
        <taxon>Thiotrichales</taxon>
        <taxon>Piscirickettsiaceae</taxon>
        <taxon>Thiomicrorhabdus</taxon>
    </lineage>
</organism>
<evidence type="ECO:0000256" key="2">
    <source>
        <dbReference type="ARBA" id="ARBA00010742"/>
    </source>
</evidence>
<dbReference type="InterPro" id="IPR015168">
    <property type="entry name" value="SsuA/THI5"/>
</dbReference>
<keyword evidence="3" id="KW-0732">Signal</keyword>